<protein>
    <submittedName>
        <fullName evidence="4">Serine recombinase</fullName>
    </submittedName>
</protein>
<feature type="coiled-coil region" evidence="1">
    <location>
        <begin position="388"/>
        <end position="418"/>
    </location>
</feature>
<evidence type="ECO:0000256" key="1">
    <source>
        <dbReference type="SAM" id="Coils"/>
    </source>
</evidence>
<dbReference type="PROSITE" id="PS51736">
    <property type="entry name" value="RECOMBINASES_3"/>
    <property type="match status" value="1"/>
</dbReference>
<dbReference type="InterPro" id="IPR036162">
    <property type="entry name" value="Resolvase-like_N_sf"/>
</dbReference>
<feature type="domain" description="Recombinase" evidence="3">
    <location>
        <begin position="172"/>
        <end position="305"/>
    </location>
</feature>
<dbReference type="Pfam" id="PF07508">
    <property type="entry name" value="Recombinase"/>
    <property type="match status" value="1"/>
</dbReference>
<dbReference type="InterPro" id="IPR006119">
    <property type="entry name" value="Resolv_N"/>
</dbReference>
<comment type="caution">
    <text evidence="4">The sequence shown here is derived from an EMBL/GenBank/DDBJ whole genome shotgun (WGS) entry which is preliminary data.</text>
</comment>
<accession>A0A154BSZ1</accession>
<dbReference type="AlphaFoldDB" id="A0A154BSZ1"/>
<dbReference type="OrthoDB" id="65783at2"/>
<dbReference type="EMBL" id="LSGP01000013">
    <property type="protein sequence ID" value="KYZ77051.1"/>
    <property type="molecule type" value="Genomic_DNA"/>
</dbReference>
<dbReference type="STRING" id="1794912.AXX12_02620"/>
<evidence type="ECO:0000259" key="3">
    <source>
        <dbReference type="PROSITE" id="PS51737"/>
    </source>
</evidence>
<dbReference type="SMART" id="SM00857">
    <property type="entry name" value="Resolvase"/>
    <property type="match status" value="1"/>
</dbReference>
<dbReference type="Gene3D" id="3.40.50.1390">
    <property type="entry name" value="Resolvase, N-terminal catalytic domain"/>
    <property type="match status" value="1"/>
</dbReference>
<dbReference type="CDD" id="cd00338">
    <property type="entry name" value="Ser_Recombinase"/>
    <property type="match status" value="1"/>
</dbReference>
<name>A0A154BSZ1_ANASB</name>
<evidence type="ECO:0000259" key="2">
    <source>
        <dbReference type="PROSITE" id="PS51736"/>
    </source>
</evidence>
<evidence type="ECO:0000313" key="4">
    <source>
        <dbReference type="EMBL" id="KYZ77051.1"/>
    </source>
</evidence>
<reference evidence="4 5" key="1">
    <citation type="submission" date="2016-02" db="EMBL/GenBank/DDBJ databases">
        <title>Anaerosporomusa subterraneum gen. nov., sp. nov., a spore-forming obligate anaerobe isolated from saprolite.</title>
        <authorList>
            <person name="Choi J.K."/>
            <person name="Shah M."/>
            <person name="Yee N."/>
        </authorList>
    </citation>
    <scope>NUCLEOTIDE SEQUENCE [LARGE SCALE GENOMIC DNA]</scope>
    <source>
        <strain evidence="4 5">RU4</strain>
    </source>
</reference>
<dbReference type="Gene3D" id="3.90.1750.20">
    <property type="entry name" value="Putative Large Serine Recombinase, Chain B, Domain 2"/>
    <property type="match status" value="1"/>
</dbReference>
<dbReference type="PANTHER" id="PTHR30461:SF23">
    <property type="entry name" value="DNA RECOMBINASE-RELATED"/>
    <property type="match status" value="1"/>
</dbReference>
<organism evidence="4 5">
    <name type="scientific">Anaerosporomusa subterranea</name>
    <dbReference type="NCBI Taxonomy" id="1794912"/>
    <lineage>
        <taxon>Bacteria</taxon>
        <taxon>Bacillati</taxon>
        <taxon>Bacillota</taxon>
        <taxon>Negativicutes</taxon>
        <taxon>Acetonemataceae</taxon>
        <taxon>Anaerosporomusa</taxon>
    </lineage>
</organism>
<dbReference type="SUPFAM" id="SSF53041">
    <property type="entry name" value="Resolvase-like"/>
    <property type="match status" value="1"/>
</dbReference>
<keyword evidence="1" id="KW-0175">Coiled coil</keyword>
<dbReference type="PANTHER" id="PTHR30461">
    <property type="entry name" value="DNA-INVERTASE FROM LAMBDOID PROPHAGE"/>
    <property type="match status" value="1"/>
</dbReference>
<dbReference type="InterPro" id="IPR038109">
    <property type="entry name" value="DNA_bind_recomb_sf"/>
</dbReference>
<dbReference type="GO" id="GO:0003677">
    <property type="term" value="F:DNA binding"/>
    <property type="evidence" value="ECO:0007669"/>
    <property type="project" value="InterPro"/>
</dbReference>
<dbReference type="PROSITE" id="PS51737">
    <property type="entry name" value="RECOMBINASE_DNA_BIND"/>
    <property type="match status" value="1"/>
</dbReference>
<gene>
    <name evidence="4" type="ORF">AXX12_02620</name>
</gene>
<keyword evidence="5" id="KW-1185">Reference proteome</keyword>
<dbReference type="RefSeq" id="WP_066238666.1">
    <property type="nucleotide sequence ID" value="NZ_LSGP01000013.1"/>
</dbReference>
<feature type="domain" description="Resolvase/invertase-type recombinase catalytic" evidence="2">
    <location>
        <begin position="12"/>
        <end position="164"/>
    </location>
</feature>
<dbReference type="Pfam" id="PF00239">
    <property type="entry name" value="Resolvase"/>
    <property type="match status" value="1"/>
</dbReference>
<dbReference type="GO" id="GO:0000150">
    <property type="term" value="F:DNA strand exchange activity"/>
    <property type="evidence" value="ECO:0007669"/>
    <property type="project" value="InterPro"/>
</dbReference>
<evidence type="ECO:0000313" key="5">
    <source>
        <dbReference type="Proteomes" id="UP000076268"/>
    </source>
</evidence>
<proteinExistence type="predicted"/>
<dbReference type="InterPro" id="IPR011109">
    <property type="entry name" value="DNA_bind_recombinase_dom"/>
</dbReference>
<sequence>MNKRYDTKNLEPACFYLRKSREDQESEARGEGETLAKHKNALFRLTKDYGVNITKVFEEVVSGESIIHRPEMLQLLKEVGEGKWKSVFCMEIDRLGRGDMEDQGLILRTFKQAKTLIVTPRKVYDLNDEFDEEYTEFEAFMARKELKIITRRLQGGRLRSVEDGNYLGTLPPYGYQIEQNNRKRYLIKNPEQTTPTELIWKLYRTAGIGTNKIANELNRLGYRSYTGKLWNASSILFILKNPVYAGITAWRKTEQKKSASPDKRRDTRTRPREEQIWIYNTHEAYVTEEEYREVQDMIGMKYHPPYQLINGMTNPLAGLIKCDMCGASIIYRPYTKQRAHLMCYNPHCRNKSTRFEFVETRLLEVLSDWLAEYSEQMRRPPSEKGNLISIKEKALRNMRKEVIDLEQQKERLHELLEKRIYDEETYLERSRKLSERLAEAGQAITEIESTLAGEIKREKARKEIIPKVKQLLTIYPKLTDPARKNELLKSVLEYADYRKEPDQKGEEFALVLHPKLPQ</sequence>
<dbReference type="InterPro" id="IPR050639">
    <property type="entry name" value="SSR_resolvase"/>
</dbReference>
<dbReference type="Proteomes" id="UP000076268">
    <property type="component" value="Unassembled WGS sequence"/>
</dbReference>